<protein>
    <recommendedName>
        <fullName evidence="4">DUF2975 domain-containing protein</fullName>
    </recommendedName>
</protein>
<evidence type="ECO:0000313" key="3">
    <source>
        <dbReference type="Proteomes" id="UP001500221"/>
    </source>
</evidence>
<feature type="transmembrane region" description="Helical" evidence="1">
    <location>
        <begin position="154"/>
        <end position="174"/>
    </location>
</feature>
<accession>A0ABP9PGR9</accession>
<reference evidence="3" key="1">
    <citation type="journal article" date="2019" name="Int. J. Syst. Evol. Microbiol.">
        <title>The Global Catalogue of Microorganisms (GCM) 10K type strain sequencing project: providing services to taxonomists for standard genome sequencing and annotation.</title>
        <authorList>
            <consortium name="The Broad Institute Genomics Platform"/>
            <consortium name="The Broad Institute Genome Sequencing Center for Infectious Disease"/>
            <person name="Wu L."/>
            <person name="Ma J."/>
        </authorList>
    </citation>
    <scope>NUCLEOTIDE SEQUENCE [LARGE SCALE GENOMIC DNA]</scope>
    <source>
        <strain evidence="3">JCM 18459</strain>
    </source>
</reference>
<comment type="caution">
    <text evidence="2">The sequence shown here is derived from an EMBL/GenBank/DDBJ whole genome shotgun (WGS) entry which is preliminary data.</text>
</comment>
<organism evidence="2 3">
    <name type="scientific">Nocardioides marinquilinus</name>
    <dbReference type="NCBI Taxonomy" id="1210400"/>
    <lineage>
        <taxon>Bacteria</taxon>
        <taxon>Bacillati</taxon>
        <taxon>Actinomycetota</taxon>
        <taxon>Actinomycetes</taxon>
        <taxon>Propionibacteriales</taxon>
        <taxon>Nocardioidaceae</taxon>
        <taxon>Nocardioides</taxon>
    </lineage>
</organism>
<dbReference type="Pfam" id="PF11188">
    <property type="entry name" value="DUF2975"/>
    <property type="match status" value="1"/>
</dbReference>
<keyword evidence="3" id="KW-1185">Reference proteome</keyword>
<evidence type="ECO:0008006" key="4">
    <source>
        <dbReference type="Google" id="ProtNLM"/>
    </source>
</evidence>
<feature type="transmembrane region" description="Helical" evidence="1">
    <location>
        <begin position="23"/>
        <end position="47"/>
    </location>
</feature>
<proteinExistence type="predicted"/>
<keyword evidence="1" id="KW-0472">Membrane</keyword>
<gene>
    <name evidence="2" type="ORF">GCM10023340_17030</name>
</gene>
<keyword evidence="1" id="KW-1133">Transmembrane helix</keyword>
<sequence>MEATMSQPQTTPRRDPLAPVETVISLVLTLCATLLVLQVVLSVAAAFDPDATVGPGPTCAVVGENERHDLRAEGASQSELGFSDGVATYEPENVEVCLDDPNGWQAGAGVVVGSIGFLEFAVAIFLLRRVVRTARRDGLFVPATVGEIRRLGHVLLAFVVLGPLVTVAGTWVVVAPTDVSVDLPDLLVLVGVPWVLLLVAAGVVTVARVLDHAAELQDDVDHTV</sequence>
<dbReference type="Proteomes" id="UP001500221">
    <property type="component" value="Unassembled WGS sequence"/>
</dbReference>
<feature type="transmembrane region" description="Helical" evidence="1">
    <location>
        <begin position="106"/>
        <end position="127"/>
    </location>
</feature>
<name>A0ABP9PGR9_9ACTN</name>
<dbReference type="InterPro" id="IPR021354">
    <property type="entry name" value="DUF2975"/>
</dbReference>
<feature type="transmembrane region" description="Helical" evidence="1">
    <location>
        <begin position="186"/>
        <end position="207"/>
    </location>
</feature>
<dbReference type="EMBL" id="BAABKG010000002">
    <property type="protein sequence ID" value="GAA5146307.1"/>
    <property type="molecule type" value="Genomic_DNA"/>
</dbReference>
<evidence type="ECO:0000256" key="1">
    <source>
        <dbReference type="SAM" id="Phobius"/>
    </source>
</evidence>
<keyword evidence="1" id="KW-0812">Transmembrane</keyword>
<evidence type="ECO:0000313" key="2">
    <source>
        <dbReference type="EMBL" id="GAA5146307.1"/>
    </source>
</evidence>